<dbReference type="GO" id="GO:0051782">
    <property type="term" value="P:negative regulation of cell division"/>
    <property type="evidence" value="ECO:0007669"/>
    <property type="project" value="TreeGrafter"/>
</dbReference>
<reference evidence="2 3" key="1">
    <citation type="submission" date="2017-01" db="EMBL/GenBank/DDBJ databases">
        <title>A Red Light-Sensitive Sensory Rhodopsin I From Haloarcula taiwanensis, A New Haloarchaeon Isolated From Taiwan.</title>
        <authorList>
            <person name="Yang C.-S."/>
            <person name="Han Y.-A."/>
            <person name="Chen P.-C."/>
            <person name="Ng W.V."/>
            <person name="Chen T.-W."/>
        </authorList>
    </citation>
    <scope>NUCLEOTIDE SEQUENCE [LARGE SCALE GENOMIC DNA]</scope>
    <source>
        <strain evidence="2 3">Taiwanensis</strain>
    </source>
</reference>
<sequence length="238" mass="24208">MILAVTGGKGGVGKSTVAYNLAAELDELERADSRGSFSNPNAGSVVVDGDLGMADLPSSHGPDLHDVLADRADPHEAVREDGPVTLVPCGRTLAGARSTDLQALTDVFAALERTYRWVIVDSPAGLHADVGLPLAAADAAVLVTTPEGAALADALRVRALARELDAGLCRVVLNRAGPNSATGAAADRFGAPVVAIPESEPIATAQAHGQPLRDIAPDTPAKHSLEALADAAYSCSSV</sequence>
<dbReference type="Gene3D" id="3.40.50.300">
    <property type="entry name" value="P-loop containing nucleotide triphosphate hydrolases"/>
    <property type="match status" value="1"/>
</dbReference>
<dbReference type="GO" id="GO:0016887">
    <property type="term" value="F:ATP hydrolysis activity"/>
    <property type="evidence" value="ECO:0007669"/>
    <property type="project" value="TreeGrafter"/>
</dbReference>
<name>A0A2H4ZU81_9EURY</name>
<dbReference type="Proteomes" id="UP000242917">
    <property type="component" value="Chromosome I"/>
</dbReference>
<dbReference type="GO" id="GO:0005829">
    <property type="term" value="C:cytosol"/>
    <property type="evidence" value="ECO:0007669"/>
    <property type="project" value="TreeGrafter"/>
</dbReference>
<dbReference type="Pfam" id="PF01656">
    <property type="entry name" value="CbiA"/>
    <property type="match status" value="1"/>
</dbReference>
<dbReference type="InterPro" id="IPR027417">
    <property type="entry name" value="P-loop_NTPase"/>
</dbReference>
<dbReference type="GO" id="GO:0009898">
    <property type="term" value="C:cytoplasmic side of plasma membrane"/>
    <property type="evidence" value="ECO:0007669"/>
    <property type="project" value="TreeGrafter"/>
</dbReference>
<dbReference type="KEGG" id="hta:BVU17_00260"/>
<gene>
    <name evidence="2" type="ORF">BVU17_00260</name>
</gene>
<keyword evidence="3" id="KW-1185">Reference proteome</keyword>
<feature type="domain" description="CobQ/CobB/MinD/ParA nucleotide binding" evidence="1">
    <location>
        <begin position="3"/>
        <end position="212"/>
    </location>
</feature>
<proteinExistence type="predicted"/>
<protein>
    <submittedName>
        <fullName evidence="2">Chromosome partitioning protein ParA</fullName>
    </submittedName>
</protein>
<organism evidence="2 3">
    <name type="scientific">Haloarcula taiwanensis</name>
    <dbReference type="NCBI Taxonomy" id="1932004"/>
    <lineage>
        <taxon>Archaea</taxon>
        <taxon>Methanobacteriati</taxon>
        <taxon>Methanobacteriota</taxon>
        <taxon>Stenosarchaea group</taxon>
        <taxon>Halobacteria</taxon>
        <taxon>Halobacteriales</taxon>
        <taxon>Haloarculaceae</taxon>
        <taxon>Haloarcula</taxon>
    </lineage>
</organism>
<dbReference type="PANTHER" id="PTHR43384:SF10">
    <property type="entry name" value="ATPASE INVOLVED IN CHROMOSOME PARTITIONING, PARA_MIND FAMILY"/>
    <property type="match status" value="1"/>
</dbReference>
<dbReference type="GO" id="GO:0005524">
    <property type="term" value="F:ATP binding"/>
    <property type="evidence" value="ECO:0007669"/>
    <property type="project" value="TreeGrafter"/>
</dbReference>
<dbReference type="PANTHER" id="PTHR43384">
    <property type="entry name" value="SEPTUM SITE-DETERMINING PROTEIN MIND HOMOLOG, CHLOROPLASTIC-RELATED"/>
    <property type="match status" value="1"/>
</dbReference>
<dbReference type="AlphaFoldDB" id="A0A2H4ZU81"/>
<accession>A0A2H4ZU81</accession>
<evidence type="ECO:0000313" key="3">
    <source>
        <dbReference type="Proteomes" id="UP000242917"/>
    </source>
</evidence>
<dbReference type="EMBL" id="CP019154">
    <property type="protein sequence ID" value="AUG46035.1"/>
    <property type="molecule type" value="Genomic_DNA"/>
</dbReference>
<dbReference type="SUPFAM" id="SSF52540">
    <property type="entry name" value="P-loop containing nucleoside triphosphate hydrolases"/>
    <property type="match status" value="1"/>
</dbReference>
<dbReference type="InterPro" id="IPR050625">
    <property type="entry name" value="ParA/MinD_ATPase"/>
</dbReference>
<dbReference type="OrthoDB" id="204933at2157"/>
<evidence type="ECO:0000313" key="2">
    <source>
        <dbReference type="EMBL" id="AUG46035.1"/>
    </source>
</evidence>
<dbReference type="InterPro" id="IPR002586">
    <property type="entry name" value="CobQ/CobB/MinD/ParA_Nub-bd_dom"/>
</dbReference>
<evidence type="ECO:0000259" key="1">
    <source>
        <dbReference type="Pfam" id="PF01656"/>
    </source>
</evidence>